<evidence type="ECO:0000313" key="2">
    <source>
        <dbReference type="EMBL" id="SPD88231.1"/>
    </source>
</evidence>
<evidence type="ECO:0000256" key="1">
    <source>
        <dbReference type="SAM" id="MobiDB-lite"/>
    </source>
</evidence>
<keyword evidence="3" id="KW-1185">Reference proteome</keyword>
<reference evidence="2 3" key="1">
    <citation type="submission" date="2018-02" db="EMBL/GenBank/DDBJ databases">
        <authorList>
            <person name="Cohen D.B."/>
            <person name="Kent A.D."/>
        </authorList>
    </citation>
    <scope>NUCLEOTIDE SEQUENCE [LARGE SCALE GENOMIC DNA]</scope>
    <source>
        <strain evidence="2">1</strain>
    </source>
</reference>
<proteinExistence type="predicted"/>
<dbReference type="AlphaFoldDB" id="A0A2N9JKY7"/>
<gene>
    <name evidence="2" type="ORF">MPLG2_3201</name>
</gene>
<feature type="compositionally biased region" description="Low complexity" evidence="1">
    <location>
        <begin position="54"/>
        <end position="69"/>
    </location>
</feature>
<name>A0A2N9JKY7_9ACTN</name>
<dbReference type="Proteomes" id="UP000238164">
    <property type="component" value="Chromosome 1"/>
</dbReference>
<dbReference type="KEGG" id="mgg:MPLG2_3201"/>
<feature type="region of interest" description="Disordered" evidence="1">
    <location>
        <begin position="47"/>
        <end position="90"/>
    </location>
</feature>
<dbReference type="EMBL" id="LT985188">
    <property type="protein sequence ID" value="SPD88231.1"/>
    <property type="molecule type" value="Genomic_DNA"/>
</dbReference>
<sequence>MLSAVLSPTGGVLPADGHNLITFCAADPASIVRRPLTSHTIDMSLSGAWLPTQPSFSPRGLRGRSSSPLEPSSGGCRRYDQKDRRRHHCV</sequence>
<evidence type="ECO:0000313" key="3">
    <source>
        <dbReference type="Proteomes" id="UP000238164"/>
    </source>
</evidence>
<organism evidence="2 3">
    <name type="scientific">Micropruina glycogenica</name>
    <dbReference type="NCBI Taxonomy" id="75385"/>
    <lineage>
        <taxon>Bacteria</taxon>
        <taxon>Bacillati</taxon>
        <taxon>Actinomycetota</taxon>
        <taxon>Actinomycetes</taxon>
        <taxon>Propionibacteriales</taxon>
        <taxon>Nocardioidaceae</taxon>
        <taxon>Micropruina</taxon>
    </lineage>
</organism>
<accession>A0A2N9JKY7</accession>
<protein>
    <submittedName>
        <fullName evidence="2">Uncharacterized protein</fullName>
    </submittedName>
</protein>